<gene>
    <name evidence="1" type="ORF">ACI1P1_05545</name>
</gene>
<comment type="caution">
    <text evidence="1">The sequence shown here is derived from an EMBL/GenBank/DDBJ whole genome shotgun (WGS) entry which is preliminary data.</text>
</comment>
<protein>
    <submittedName>
        <fullName evidence="1">Acyl carrier protein</fullName>
    </submittedName>
</protein>
<sequence>MANIEQVVEVIESRAIGAKGLQVGASTSLRNELGLDSLRLVDIMISLEERFDITFDESDLNPSGLQNVGDLLLLINKSLEGA</sequence>
<dbReference type="Proteomes" id="UP001631969">
    <property type="component" value="Unassembled WGS sequence"/>
</dbReference>
<organism evidence="1 2">
    <name type="scientific">Paenibacillus mesotrionivorans</name>
    <dbReference type="NCBI Taxonomy" id="3160968"/>
    <lineage>
        <taxon>Bacteria</taxon>
        <taxon>Bacillati</taxon>
        <taxon>Bacillota</taxon>
        <taxon>Bacilli</taxon>
        <taxon>Bacillales</taxon>
        <taxon>Paenibacillaceae</taxon>
        <taxon>Paenibacillus</taxon>
    </lineage>
</organism>
<accession>A0ACC7NWN3</accession>
<keyword evidence="2" id="KW-1185">Reference proteome</keyword>
<evidence type="ECO:0000313" key="1">
    <source>
        <dbReference type="EMBL" id="MFM9327764.1"/>
    </source>
</evidence>
<dbReference type="EMBL" id="JBJURJ010000003">
    <property type="protein sequence ID" value="MFM9327764.1"/>
    <property type="molecule type" value="Genomic_DNA"/>
</dbReference>
<name>A0ACC7NWN3_9BACL</name>
<evidence type="ECO:0000313" key="2">
    <source>
        <dbReference type="Proteomes" id="UP001631969"/>
    </source>
</evidence>
<proteinExistence type="predicted"/>
<reference evidence="1" key="1">
    <citation type="submission" date="2024-12" db="EMBL/GenBank/DDBJ databases">
        <authorList>
            <person name="Wu N."/>
        </authorList>
    </citation>
    <scope>NUCLEOTIDE SEQUENCE</scope>
    <source>
        <strain evidence="1">P15</strain>
    </source>
</reference>